<feature type="domain" description="Carboxymuconolactone decarboxylase-like" evidence="1">
    <location>
        <begin position="53"/>
        <end position="101"/>
    </location>
</feature>
<protein>
    <recommendedName>
        <fullName evidence="1">Carboxymuconolactone decarboxylase-like domain-containing protein</fullName>
    </recommendedName>
</protein>
<name>A0A1X4XW78_9BACT</name>
<evidence type="ECO:0000259" key="1">
    <source>
        <dbReference type="Pfam" id="PF02627"/>
    </source>
</evidence>
<organism evidence="2 3">
    <name type="scientific">Desulfurella amilsii</name>
    <dbReference type="NCBI Taxonomy" id="1562698"/>
    <lineage>
        <taxon>Bacteria</taxon>
        <taxon>Pseudomonadati</taxon>
        <taxon>Campylobacterota</taxon>
        <taxon>Desulfurellia</taxon>
        <taxon>Desulfurellales</taxon>
        <taxon>Desulfurellaceae</taxon>
        <taxon>Desulfurella</taxon>
    </lineage>
</organism>
<dbReference type="GO" id="GO:0051920">
    <property type="term" value="F:peroxiredoxin activity"/>
    <property type="evidence" value="ECO:0007669"/>
    <property type="project" value="InterPro"/>
</dbReference>
<sequence length="123" mass="13359">MQNPSVDEILSFMAKKLGGQENIPNAIRYAKVCAPELIYHVAFSSKNSVGDENSPFDEKTRTLIFLAVALAMKDTECIKTQLNAALTLGATKEELIALIKIVKHAAHSSVIGFAEPILESLSK</sequence>
<dbReference type="EMBL" id="MDSU01000018">
    <property type="protein sequence ID" value="OSS41799.1"/>
    <property type="molecule type" value="Genomic_DNA"/>
</dbReference>
<dbReference type="Proteomes" id="UP000194141">
    <property type="component" value="Unassembled WGS sequence"/>
</dbReference>
<dbReference type="RefSeq" id="WP_086034026.1">
    <property type="nucleotide sequence ID" value="NZ_MDSU01000018.1"/>
</dbReference>
<keyword evidence="3" id="KW-1185">Reference proteome</keyword>
<dbReference type="InterPro" id="IPR003779">
    <property type="entry name" value="CMD-like"/>
</dbReference>
<reference evidence="2 3" key="1">
    <citation type="journal article" date="2017" name="Front. Microbiol.">
        <title>Genome Sequence of Desulfurella amilsii Strain TR1 and Comparative Genomics of Desulfurellaceae Family.</title>
        <authorList>
            <person name="Florentino A.P."/>
            <person name="Stams A.J."/>
            <person name="Sanchez-Andrea I."/>
        </authorList>
    </citation>
    <scope>NUCLEOTIDE SEQUENCE [LARGE SCALE GENOMIC DNA]</scope>
    <source>
        <strain evidence="2 3">TR1</strain>
    </source>
</reference>
<dbReference type="InterPro" id="IPR029032">
    <property type="entry name" value="AhpD-like"/>
</dbReference>
<comment type="caution">
    <text evidence="2">The sequence shown here is derived from an EMBL/GenBank/DDBJ whole genome shotgun (WGS) entry which is preliminary data.</text>
</comment>
<dbReference type="Gene3D" id="1.20.1290.10">
    <property type="entry name" value="AhpD-like"/>
    <property type="match status" value="1"/>
</dbReference>
<evidence type="ECO:0000313" key="3">
    <source>
        <dbReference type="Proteomes" id="UP000194141"/>
    </source>
</evidence>
<dbReference type="AlphaFoldDB" id="A0A1X4XW78"/>
<accession>A0A1X4XW78</accession>
<dbReference type="STRING" id="1562698.DESAMIL20_1352"/>
<dbReference type="SUPFAM" id="SSF69118">
    <property type="entry name" value="AhpD-like"/>
    <property type="match status" value="1"/>
</dbReference>
<dbReference type="Pfam" id="PF02627">
    <property type="entry name" value="CMD"/>
    <property type="match status" value="1"/>
</dbReference>
<gene>
    <name evidence="2" type="ORF">DESAMIL20_1352</name>
</gene>
<evidence type="ECO:0000313" key="2">
    <source>
        <dbReference type="EMBL" id="OSS41799.1"/>
    </source>
</evidence>
<proteinExistence type="predicted"/>
<dbReference type="OrthoDB" id="5372902at2"/>